<protein>
    <submittedName>
        <fullName evidence="1">Aryl-alcohol dehydrogenase-like predicted oxidoreductase</fullName>
    </submittedName>
</protein>
<evidence type="ECO:0000313" key="1">
    <source>
        <dbReference type="EMBL" id="MDQ0147135.1"/>
    </source>
</evidence>
<accession>A0AAJ1WGV4</accession>
<dbReference type="Proteomes" id="UP001239267">
    <property type="component" value="Unassembled WGS sequence"/>
</dbReference>
<organism evidence="1 2">
    <name type="scientific">Pseudarthrobacter niigatensis</name>
    <dbReference type="NCBI Taxonomy" id="369935"/>
    <lineage>
        <taxon>Bacteria</taxon>
        <taxon>Bacillati</taxon>
        <taxon>Actinomycetota</taxon>
        <taxon>Actinomycetes</taxon>
        <taxon>Micrococcales</taxon>
        <taxon>Micrococcaceae</taxon>
        <taxon>Pseudarthrobacter</taxon>
    </lineage>
</organism>
<reference evidence="1 2" key="1">
    <citation type="submission" date="2023-07" db="EMBL/GenBank/DDBJ databases">
        <title>Sorghum-associated microbial communities from plants grown in Nebraska, USA.</title>
        <authorList>
            <person name="Schachtman D."/>
        </authorList>
    </citation>
    <scope>NUCLEOTIDE SEQUENCE [LARGE SCALE GENOMIC DNA]</scope>
    <source>
        <strain evidence="1 2">DS1001</strain>
    </source>
</reference>
<dbReference type="AlphaFoldDB" id="A0AAJ1WGV4"/>
<comment type="caution">
    <text evidence="1">The sequence shown here is derived from an EMBL/GenBank/DDBJ whole genome shotgun (WGS) entry which is preliminary data.</text>
</comment>
<evidence type="ECO:0000313" key="2">
    <source>
        <dbReference type="Proteomes" id="UP001239267"/>
    </source>
</evidence>
<dbReference type="EMBL" id="JAUSTB010000010">
    <property type="protein sequence ID" value="MDQ0147135.1"/>
    <property type="molecule type" value="Genomic_DNA"/>
</dbReference>
<keyword evidence="2" id="KW-1185">Reference proteome</keyword>
<proteinExistence type="predicted"/>
<sequence length="63" mass="6363">MLTAAGRRRTPIPEGGAGLGALSRLHIQGGWEAPLSRLGINPADLLQKLPGGLGDKLPGGLGL</sequence>
<gene>
    <name evidence="1" type="ORF">J2T23_003041</name>
</gene>
<name>A0AAJ1WGV4_9MICC</name>